<dbReference type="STRING" id="1184267.A11Q_1160"/>
<accession>M4VBH5</accession>
<dbReference type="Proteomes" id="UP000012040">
    <property type="component" value="Chromosome"/>
</dbReference>
<evidence type="ECO:0000313" key="2">
    <source>
        <dbReference type="Proteomes" id="UP000012040"/>
    </source>
</evidence>
<organism evidence="1 2">
    <name type="scientific">Pseudobdellovibrio exovorus JSS</name>
    <dbReference type="NCBI Taxonomy" id="1184267"/>
    <lineage>
        <taxon>Bacteria</taxon>
        <taxon>Pseudomonadati</taxon>
        <taxon>Bdellovibrionota</taxon>
        <taxon>Bdellovibrionia</taxon>
        <taxon>Bdellovibrionales</taxon>
        <taxon>Pseudobdellovibrionaceae</taxon>
        <taxon>Pseudobdellovibrio</taxon>
    </lineage>
</organism>
<name>M4VBH5_9BACT</name>
<gene>
    <name evidence="1" type="ORF">A11Q_1160</name>
</gene>
<dbReference type="PATRIC" id="fig|1184267.3.peg.1173"/>
<protein>
    <submittedName>
        <fullName evidence="1">Uncharacterized protein</fullName>
    </submittedName>
</protein>
<dbReference type="HOGENOM" id="CLU_300101_0_0_7"/>
<sequence length="998" mass="101791">MGLFFKKNLSFFLASGFSLGLLISFQNCSNKMNFATPNVSEFSSMAVGESFCEENPMDPTCIGRDKTVFNKACYFNGVMVEDGEWVEGYRQSSVPYGHSCESERRQCKDGAWTGSYNFASCSVGEAASCLFNGQTIAHGQGVSAYQNSSVGFGSDCVTENRVCNNGVLSGSYNYASCLVGAASSCLFNGQTVPHGGTVTAFQNSSVAYGASCVSQTRTCYNGALSGTYNQPSCNVGAAASCQFNGRAVAHGESVVAFQQSSVAYGASCTSQTRTCNNGALSGSYGYASCTPGAAASCLFNGQTVAHNETIVAFQNSTVAYGSSCQPQSRQCNNGTLSGSYTFSSCQASQPNSCQFNGQTIAHGQIVTAFQNSTVAFGSTCVSEQRACNNGSLSGSYNVASCQVGAAASCQFNGQTVAHGASVTAFQNSTVAYGGTCVSHQRTCSNGVLSGNYNYGTCEVGAAASCLFNGQTIAHGQRVTAFQSANVAYGATCNSQERVCTNGSLSGNYTAGSCTVNQPNSCTFNGQTIAHNQNVTAFLASSVAYGSTCTSQARTCNNGTLSGQYTFGSCVVGAPRSCTFNGQTVTHNQKIIAYQSASVAYGSTCTSQERTCSDGTLSGNYTHASCVVNVAASCSFNGQTVAHGASVTGYATSSVPYGSTCSAQTRTCNNGTLSGTSAYSSCSVTPAASCTFNGRAVAHGASVTGYTTSSVPYGSTCSAQTRTCSNGTLSGSAAYSSCVVNPAATCSFNGQSIAHGGTVTAYAAASVPFGSSCSAQTRTCSNGTLSGTNAHASCSVAPAASCSFNGQSIAHGGSVTAYASGSVPYGSSCSAQTRTCNNGSLSGNYGAASCSVSPPASCNFNGQAVAHGASVTAYAAATVAYGGSCTSESRTCNNGSLNGSYGHSSCTVSGPPEGSCEIRHPIGWWGEQTRNGTMHCAEFYSPAANPRITTTIMMNGQTVTTRAGYCGSGNGACHGEMTYKCVNRAMVVISSYCRSGYEP</sequence>
<dbReference type="AlphaFoldDB" id="M4VBH5"/>
<keyword evidence="2" id="KW-1185">Reference proteome</keyword>
<reference evidence="1 2" key="1">
    <citation type="journal article" date="2013" name="ISME J.">
        <title>By their genes ye shall know them: genomic signatures of predatory bacteria.</title>
        <authorList>
            <person name="Pasternak Z."/>
            <person name="Pietrokovski S."/>
            <person name="Rotem O."/>
            <person name="Gophna U."/>
            <person name="Lurie-Weinberger M.N."/>
            <person name="Jurkevitch E."/>
        </authorList>
    </citation>
    <scope>NUCLEOTIDE SEQUENCE [LARGE SCALE GENOMIC DNA]</scope>
    <source>
        <strain evidence="1 2">JSS</strain>
    </source>
</reference>
<evidence type="ECO:0000313" key="1">
    <source>
        <dbReference type="EMBL" id="AGH95376.1"/>
    </source>
</evidence>
<proteinExistence type="predicted"/>
<dbReference type="OrthoDB" id="9903147at2"/>
<dbReference type="eggNOG" id="COG3209">
    <property type="taxonomic scope" value="Bacteria"/>
</dbReference>
<dbReference type="RefSeq" id="WP_015469866.1">
    <property type="nucleotide sequence ID" value="NC_020813.1"/>
</dbReference>
<dbReference type="EMBL" id="CP003537">
    <property type="protein sequence ID" value="AGH95376.1"/>
    <property type="molecule type" value="Genomic_DNA"/>
</dbReference>
<dbReference type="KEGG" id="bex:A11Q_1160"/>